<keyword evidence="1" id="KW-0812">Transmembrane</keyword>
<evidence type="ECO:0000256" key="1">
    <source>
        <dbReference type="SAM" id="Phobius"/>
    </source>
</evidence>
<protein>
    <submittedName>
        <fullName evidence="2">Uncharacterized protein</fullName>
    </submittedName>
</protein>
<feature type="transmembrane region" description="Helical" evidence="1">
    <location>
        <begin position="80"/>
        <end position="101"/>
    </location>
</feature>
<keyword evidence="1" id="KW-1133">Transmembrane helix</keyword>
<gene>
    <name evidence="2" type="ORF">WMSIL1_LOCUS3401</name>
</gene>
<name>A0A564Y6J1_HYMDI</name>
<keyword evidence="1" id="KW-0472">Membrane</keyword>
<proteinExistence type="predicted"/>
<organism evidence="2 3">
    <name type="scientific">Hymenolepis diminuta</name>
    <name type="common">Rat tapeworm</name>
    <dbReference type="NCBI Taxonomy" id="6216"/>
    <lineage>
        <taxon>Eukaryota</taxon>
        <taxon>Metazoa</taxon>
        <taxon>Spiralia</taxon>
        <taxon>Lophotrochozoa</taxon>
        <taxon>Platyhelminthes</taxon>
        <taxon>Cestoda</taxon>
        <taxon>Eucestoda</taxon>
        <taxon>Cyclophyllidea</taxon>
        <taxon>Hymenolepididae</taxon>
        <taxon>Hymenolepis</taxon>
    </lineage>
</organism>
<evidence type="ECO:0000313" key="2">
    <source>
        <dbReference type="EMBL" id="VUZ42902.1"/>
    </source>
</evidence>
<dbReference type="AlphaFoldDB" id="A0A564Y6J1"/>
<evidence type="ECO:0000313" key="3">
    <source>
        <dbReference type="Proteomes" id="UP000321570"/>
    </source>
</evidence>
<reference evidence="2 3" key="1">
    <citation type="submission" date="2019-07" db="EMBL/GenBank/DDBJ databases">
        <authorList>
            <person name="Jastrzebski P J."/>
            <person name="Paukszto L."/>
            <person name="Jastrzebski P J."/>
        </authorList>
    </citation>
    <scope>NUCLEOTIDE SEQUENCE [LARGE SCALE GENOMIC DNA]</scope>
    <source>
        <strain evidence="2 3">WMS-il1</strain>
    </source>
</reference>
<dbReference type="Proteomes" id="UP000321570">
    <property type="component" value="Unassembled WGS sequence"/>
</dbReference>
<accession>A0A564Y6J1</accession>
<keyword evidence="3" id="KW-1185">Reference proteome</keyword>
<dbReference type="EMBL" id="CABIJS010000110">
    <property type="protein sequence ID" value="VUZ42902.1"/>
    <property type="molecule type" value="Genomic_DNA"/>
</dbReference>
<sequence length="120" mass="13798">MPSISPLFSITSSLHLKSTSALMFSRDLTQVTHIKLSLFPTQKQLTHISHHLQHLLLISSFPQRSPLPLSPTRFNPYRGFLYYIFGLLNTWCSASQLLLALKRLRIVDCYCHCYLLTANH</sequence>